<proteinExistence type="predicted"/>
<keyword evidence="1" id="KW-0863">Zinc-finger</keyword>
<evidence type="ECO:0000259" key="3">
    <source>
        <dbReference type="PROSITE" id="PS50157"/>
    </source>
</evidence>
<comment type="caution">
    <text evidence="4">The sequence shown here is derived from an EMBL/GenBank/DDBJ whole genome shotgun (WGS) entry which is preliminary data.</text>
</comment>
<keyword evidence="5" id="KW-1185">Reference proteome</keyword>
<dbReference type="InterPro" id="IPR013087">
    <property type="entry name" value="Znf_C2H2_type"/>
</dbReference>
<feature type="region of interest" description="Disordered" evidence="2">
    <location>
        <begin position="565"/>
        <end position="586"/>
    </location>
</feature>
<reference evidence="4 5" key="1">
    <citation type="submission" date="2024-02" db="EMBL/GenBank/DDBJ databases">
        <title>De novo assembly and annotation of 12 fungi associated with fruit tree decline syndrome in Ontario, Canada.</title>
        <authorList>
            <person name="Sulman M."/>
            <person name="Ellouze W."/>
            <person name="Ilyukhin E."/>
        </authorList>
    </citation>
    <scope>NUCLEOTIDE SEQUENCE [LARGE SCALE GENOMIC DNA]</scope>
    <source>
        <strain evidence="4 5">M42-189</strain>
    </source>
</reference>
<dbReference type="PROSITE" id="PS50157">
    <property type="entry name" value="ZINC_FINGER_C2H2_2"/>
    <property type="match status" value="1"/>
</dbReference>
<dbReference type="EMBL" id="JAKJXO020000013">
    <property type="protein sequence ID" value="KAL1597150.1"/>
    <property type="molecule type" value="Genomic_DNA"/>
</dbReference>
<accession>A0ABR3QYB2</accession>
<protein>
    <recommendedName>
        <fullName evidence="3">C2H2-type domain-containing protein</fullName>
    </recommendedName>
</protein>
<dbReference type="SMART" id="SM00355">
    <property type="entry name" value="ZnF_C2H2"/>
    <property type="match status" value="3"/>
</dbReference>
<feature type="compositionally biased region" description="Polar residues" evidence="2">
    <location>
        <begin position="565"/>
        <end position="583"/>
    </location>
</feature>
<organism evidence="4 5">
    <name type="scientific">Paraconiothyrium brasiliense</name>
    <dbReference type="NCBI Taxonomy" id="300254"/>
    <lineage>
        <taxon>Eukaryota</taxon>
        <taxon>Fungi</taxon>
        <taxon>Dikarya</taxon>
        <taxon>Ascomycota</taxon>
        <taxon>Pezizomycotina</taxon>
        <taxon>Dothideomycetes</taxon>
        <taxon>Pleosporomycetidae</taxon>
        <taxon>Pleosporales</taxon>
        <taxon>Massarineae</taxon>
        <taxon>Didymosphaeriaceae</taxon>
        <taxon>Paraconiothyrium</taxon>
    </lineage>
</organism>
<keyword evidence="1" id="KW-0479">Metal-binding</keyword>
<gene>
    <name evidence="4" type="ORF">SLS60_008732</name>
</gene>
<sequence length="793" mass="88492">MEHFRSDDYVGEAPPQGRVEYGQQSIAELLEHALEDRIESKRALTHAQLTRRAPAVERMQQLWYARFIAFRTESLGRQDRAAPTGEEIERFVVSISTRLVPRVDGPLSVSTVKIGLLSLAKAAVFHHPTFCLTRHDISRLSSAIETLVLEGKLTRNPKLEKNWAGAVVVGRCLRGLYQEGSAGVISWDVQLAKVQLLTLASALACQIGNICADPIDRHELPFLCFRDLDIKLSGGVELTDLVMVVQMRRHRGDKRPSTTMRLESINDVGSLIFCPVKIILVLALRLGNVFATSIEELVRQTAARADKTVQWKNPLFPVCPAFANKGTNVLKGEPAPRGQLNNILSDVAPQVGITAHITTESLRRGAASDILFCSRMGESGLSSPMSNVQEVLDHTARALKKGTTAGYTGIALLDLWRPRVAAQRTDPFNDPYISENSYSSKRSSSEEITLFCETHNLDPTKKTDRERAARLRRDADQLEWCQQQKHLPASLPAMCTNSHADATLTGSTMAALQPRDADGDVEMEDILDQEDQPLQEGQLLSVLDEDEWLFTLSSLAVDEVFQDSRTPTDFTNPRSLEQPTDSTSGKDVDRMTAIEFVDRFSSINATSSQSIAHCNRDQQISLLAAIDGNSRDNATLFVYSCPEPDCAYTTTRTDCLQVHRRTHDAPQAPRLPPYQPIACPLGCDPTQIFRSLRSYDQHMTRTHPFSRTTCPLAPSCKSTRNFLSHRTLVEHFATKHIDIDDIQSVVEHSARKHIDIDDIQVKRLVEHFATKHIEVERRNQDTQGAQDRVARSD</sequence>
<evidence type="ECO:0000256" key="2">
    <source>
        <dbReference type="SAM" id="MobiDB-lite"/>
    </source>
</evidence>
<evidence type="ECO:0000313" key="5">
    <source>
        <dbReference type="Proteomes" id="UP001521785"/>
    </source>
</evidence>
<dbReference type="Proteomes" id="UP001521785">
    <property type="component" value="Unassembled WGS sequence"/>
</dbReference>
<evidence type="ECO:0000256" key="1">
    <source>
        <dbReference type="PROSITE-ProRule" id="PRU00042"/>
    </source>
</evidence>
<keyword evidence="1" id="KW-0862">Zinc</keyword>
<name>A0ABR3QYB2_9PLEO</name>
<evidence type="ECO:0000313" key="4">
    <source>
        <dbReference type="EMBL" id="KAL1597150.1"/>
    </source>
</evidence>
<feature type="domain" description="C2H2-type" evidence="3">
    <location>
        <begin position="639"/>
        <end position="668"/>
    </location>
</feature>